<evidence type="ECO:0000256" key="1">
    <source>
        <dbReference type="ARBA" id="ARBA00023002"/>
    </source>
</evidence>
<dbReference type="RefSeq" id="WP_202870016.1">
    <property type="nucleotide sequence ID" value="NZ_SNWQ01000038.1"/>
</dbReference>
<dbReference type="SUPFAM" id="SSF51735">
    <property type="entry name" value="NAD(P)-binding Rossmann-fold domains"/>
    <property type="match status" value="1"/>
</dbReference>
<name>A0A4V3C5M6_9ACTN</name>
<dbReference type="Proteomes" id="UP000295388">
    <property type="component" value="Unassembled WGS sequence"/>
</dbReference>
<proteinExistence type="predicted"/>
<dbReference type="AlphaFoldDB" id="A0A4V3C5M6"/>
<gene>
    <name evidence="4" type="ORF">EV643_13853</name>
</gene>
<dbReference type="PANTHER" id="PTHR43818">
    <property type="entry name" value="BCDNA.GH03377"/>
    <property type="match status" value="1"/>
</dbReference>
<dbReference type="Gene3D" id="3.40.50.720">
    <property type="entry name" value="NAD(P)-binding Rossmann-like Domain"/>
    <property type="match status" value="1"/>
</dbReference>
<feature type="domain" description="GFO/IDH/MocA-like oxidoreductase" evidence="3">
    <location>
        <begin position="131"/>
        <end position="264"/>
    </location>
</feature>
<dbReference type="PANTHER" id="PTHR43818:SF11">
    <property type="entry name" value="BCDNA.GH03377"/>
    <property type="match status" value="1"/>
</dbReference>
<organism evidence="4 5">
    <name type="scientific">Kribbella caucasensis</name>
    <dbReference type="NCBI Taxonomy" id="2512215"/>
    <lineage>
        <taxon>Bacteria</taxon>
        <taxon>Bacillati</taxon>
        <taxon>Actinomycetota</taxon>
        <taxon>Actinomycetes</taxon>
        <taxon>Propionibacteriales</taxon>
        <taxon>Kribbellaceae</taxon>
        <taxon>Kribbella</taxon>
    </lineage>
</organism>
<accession>A0A4V3C5M6</accession>
<evidence type="ECO:0000259" key="3">
    <source>
        <dbReference type="Pfam" id="PF22725"/>
    </source>
</evidence>
<evidence type="ECO:0000259" key="2">
    <source>
        <dbReference type="Pfam" id="PF01408"/>
    </source>
</evidence>
<feature type="domain" description="Gfo/Idh/MocA-like oxidoreductase N-terminal" evidence="2">
    <location>
        <begin position="5"/>
        <end position="119"/>
    </location>
</feature>
<sequence>MAEHRIGILGSGNIFGRYVTGLSRYPSLKIARVGDIDTARAKEAATEFDIPAWGDDEDLYADDSIDIVVNLTPPVHHAATITTALRAGKHVYVEKPLATRVDDARAVLEVAAETGKILGSAPDTFLGSASQTARKALDDGLIGEPIGASFFIGHSKAEKWHPDPRFLFQAGGGPVLDMGPYSLAILVNLLGPVASVTASSRIGAAVRTVTSPNRAVDTIDVDVPTHAAAIFTFASGAIASAQLSFDVWDSDLPHIEVYGTKGTLSLANPNHFDGDVRVKRHTDDEWIVLPPATELFGAVGTREQTRRGLGVHDLATAIEGGPHRANATFAFHVLESLTAVQTSSDNSTPVHLTTTCDRPAPLWSSATA</sequence>
<dbReference type="Gene3D" id="3.30.360.10">
    <property type="entry name" value="Dihydrodipicolinate Reductase, domain 2"/>
    <property type="match status" value="1"/>
</dbReference>
<dbReference type="GO" id="GO:0000166">
    <property type="term" value="F:nucleotide binding"/>
    <property type="evidence" value="ECO:0007669"/>
    <property type="project" value="InterPro"/>
</dbReference>
<dbReference type="InterPro" id="IPR050463">
    <property type="entry name" value="Gfo/Idh/MocA_oxidrdct_glycsds"/>
</dbReference>
<dbReference type="Pfam" id="PF01408">
    <property type="entry name" value="GFO_IDH_MocA"/>
    <property type="match status" value="1"/>
</dbReference>
<evidence type="ECO:0000313" key="5">
    <source>
        <dbReference type="Proteomes" id="UP000295388"/>
    </source>
</evidence>
<dbReference type="Pfam" id="PF22725">
    <property type="entry name" value="GFO_IDH_MocA_C3"/>
    <property type="match status" value="1"/>
</dbReference>
<keyword evidence="1" id="KW-0560">Oxidoreductase</keyword>
<reference evidence="4 5" key="1">
    <citation type="submission" date="2019-03" db="EMBL/GenBank/DDBJ databases">
        <title>Genomic Encyclopedia of Type Strains, Phase III (KMG-III): the genomes of soil and plant-associated and newly described type strains.</title>
        <authorList>
            <person name="Whitman W."/>
        </authorList>
    </citation>
    <scope>NUCLEOTIDE SEQUENCE [LARGE SCALE GENOMIC DNA]</scope>
    <source>
        <strain evidence="4 5">VKM Ac-2527</strain>
    </source>
</reference>
<dbReference type="InterPro" id="IPR000683">
    <property type="entry name" value="Gfo/Idh/MocA-like_OxRdtase_N"/>
</dbReference>
<protein>
    <submittedName>
        <fullName evidence="4">Putative dehydrogenase</fullName>
    </submittedName>
</protein>
<comment type="caution">
    <text evidence="4">The sequence shown here is derived from an EMBL/GenBank/DDBJ whole genome shotgun (WGS) entry which is preliminary data.</text>
</comment>
<dbReference type="SUPFAM" id="SSF55347">
    <property type="entry name" value="Glyceraldehyde-3-phosphate dehydrogenase-like, C-terminal domain"/>
    <property type="match status" value="1"/>
</dbReference>
<dbReference type="EMBL" id="SNWQ01000038">
    <property type="protein sequence ID" value="TDO30438.1"/>
    <property type="molecule type" value="Genomic_DNA"/>
</dbReference>
<dbReference type="InterPro" id="IPR055170">
    <property type="entry name" value="GFO_IDH_MocA-like_dom"/>
</dbReference>
<evidence type="ECO:0000313" key="4">
    <source>
        <dbReference type="EMBL" id="TDO30438.1"/>
    </source>
</evidence>
<dbReference type="InterPro" id="IPR036291">
    <property type="entry name" value="NAD(P)-bd_dom_sf"/>
</dbReference>
<dbReference type="GO" id="GO:0016491">
    <property type="term" value="F:oxidoreductase activity"/>
    <property type="evidence" value="ECO:0007669"/>
    <property type="project" value="UniProtKB-KW"/>
</dbReference>
<keyword evidence="5" id="KW-1185">Reference proteome</keyword>